<evidence type="ECO:0000313" key="1">
    <source>
        <dbReference type="EMBL" id="RKE97677.1"/>
    </source>
</evidence>
<protein>
    <submittedName>
        <fullName evidence="1">Uncharacterized protein</fullName>
    </submittedName>
</protein>
<dbReference type="OrthoDB" id="7889027at2"/>
<dbReference type="AlphaFoldDB" id="A0A420DU87"/>
<dbReference type="RefSeq" id="WP_025061067.1">
    <property type="nucleotide sequence ID" value="NZ_RAQK01000001.1"/>
</dbReference>
<dbReference type="Proteomes" id="UP000284407">
    <property type="component" value="Unassembled WGS sequence"/>
</dbReference>
<sequence>MSYAAHNISHADHRNIEFLQGLPQKSTAVAQHVIAAWDGFDVSAVNDNLHAARDLLAPITRNADAAGFCELGLVSQACEEQIDAYFNGPYVDLAICPGQIVWAVDIFVETCNSLTS</sequence>
<accession>A0A420DU87</accession>
<name>A0A420DU87_9RHOB</name>
<proteinExistence type="predicted"/>
<gene>
    <name evidence="1" type="ORF">C8N30_2296</name>
</gene>
<evidence type="ECO:0000313" key="2">
    <source>
        <dbReference type="Proteomes" id="UP000284407"/>
    </source>
</evidence>
<organism evidence="1 2">
    <name type="scientific">Sulfitobacter guttiformis</name>
    <dbReference type="NCBI Taxonomy" id="74349"/>
    <lineage>
        <taxon>Bacteria</taxon>
        <taxon>Pseudomonadati</taxon>
        <taxon>Pseudomonadota</taxon>
        <taxon>Alphaproteobacteria</taxon>
        <taxon>Rhodobacterales</taxon>
        <taxon>Roseobacteraceae</taxon>
        <taxon>Sulfitobacter</taxon>
    </lineage>
</organism>
<keyword evidence="2" id="KW-1185">Reference proteome</keyword>
<dbReference type="EMBL" id="RAQK01000001">
    <property type="protein sequence ID" value="RKE97677.1"/>
    <property type="molecule type" value="Genomic_DNA"/>
</dbReference>
<reference evidence="1 2" key="1">
    <citation type="submission" date="2018-09" db="EMBL/GenBank/DDBJ databases">
        <title>Genomic Encyclopedia of Archaeal and Bacterial Type Strains, Phase II (KMG-II): from individual species to whole genera.</title>
        <authorList>
            <person name="Goeker M."/>
        </authorList>
    </citation>
    <scope>NUCLEOTIDE SEQUENCE [LARGE SCALE GENOMIC DNA]</scope>
    <source>
        <strain evidence="1 2">DSM 11458</strain>
    </source>
</reference>
<comment type="caution">
    <text evidence="1">The sequence shown here is derived from an EMBL/GenBank/DDBJ whole genome shotgun (WGS) entry which is preliminary data.</text>
</comment>